<proteinExistence type="predicted"/>
<dbReference type="CTD" id="78777758"/>
<evidence type="ECO:0000313" key="2">
    <source>
        <dbReference type="EMBL" id="KAF1747504.1"/>
    </source>
</evidence>
<feature type="region of interest" description="Disordered" evidence="1">
    <location>
        <begin position="69"/>
        <end position="89"/>
    </location>
</feature>
<dbReference type="EMBL" id="WUAV01000006">
    <property type="protein sequence ID" value="KAF1747504.1"/>
    <property type="molecule type" value="Genomic_DNA"/>
</dbReference>
<dbReference type="RefSeq" id="XP_053579224.1">
    <property type="nucleotide sequence ID" value="XM_053735658.1"/>
</dbReference>
<organism evidence="2 3">
    <name type="scientific">Caenorhabditis remanei</name>
    <name type="common">Caenorhabditis vulgaris</name>
    <dbReference type="NCBI Taxonomy" id="31234"/>
    <lineage>
        <taxon>Eukaryota</taxon>
        <taxon>Metazoa</taxon>
        <taxon>Ecdysozoa</taxon>
        <taxon>Nematoda</taxon>
        <taxon>Chromadorea</taxon>
        <taxon>Rhabditida</taxon>
        <taxon>Rhabditina</taxon>
        <taxon>Rhabditomorpha</taxon>
        <taxon>Rhabditoidea</taxon>
        <taxon>Rhabditidae</taxon>
        <taxon>Peloderinae</taxon>
        <taxon>Caenorhabditis</taxon>
    </lineage>
</organism>
<sequence length="89" mass="9629">MKICEYCESTAPGYRFIHMYKPAVSQVFYDCVINNNINFHANPFAVESGSNNGCGISPSAAHSFTHNSQLEPNIVEPGPSTSTATDSGR</sequence>
<feature type="compositionally biased region" description="Polar residues" evidence="1">
    <location>
        <begin position="79"/>
        <end position="89"/>
    </location>
</feature>
<evidence type="ECO:0000256" key="1">
    <source>
        <dbReference type="SAM" id="MobiDB-lite"/>
    </source>
</evidence>
<reference evidence="2 3" key="1">
    <citation type="submission" date="2019-12" db="EMBL/GenBank/DDBJ databases">
        <title>Chromosome-level assembly of the Caenorhabditis remanei genome.</title>
        <authorList>
            <person name="Teterina A.A."/>
            <person name="Willis J.H."/>
            <person name="Phillips P.C."/>
        </authorList>
    </citation>
    <scope>NUCLEOTIDE SEQUENCE [LARGE SCALE GENOMIC DNA]</scope>
    <source>
        <strain evidence="2 3">PX506</strain>
        <tissue evidence="2">Whole organism</tissue>
    </source>
</reference>
<gene>
    <name evidence="2" type="ORF">GCK72_023969</name>
</gene>
<accession>A0A6A5FYG2</accession>
<name>A0A6A5FYG2_CAERE</name>
<dbReference type="Proteomes" id="UP000483820">
    <property type="component" value="Chromosome X"/>
</dbReference>
<evidence type="ECO:0000313" key="3">
    <source>
        <dbReference type="Proteomes" id="UP000483820"/>
    </source>
</evidence>
<dbReference type="KEGG" id="crq:GCK72_023969"/>
<dbReference type="AlphaFoldDB" id="A0A6A5FYG2"/>
<comment type="caution">
    <text evidence="2">The sequence shown here is derived from an EMBL/GenBank/DDBJ whole genome shotgun (WGS) entry which is preliminary data.</text>
</comment>
<dbReference type="GeneID" id="78777758"/>
<protein>
    <submittedName>
        <fullName evidence="2">Uncharacterized protein</fullName>
    </submittedName>
</protein>